<keyword evidence="1" id="KW-1133">Transmembrane helix</keyword>
<dbReference type="Proteomes" id="UP000287651">
    <property type="component" value="Unassembled WGS sequence"/>
</dbReference>
<keyword evidence="1" id="KW-0472">Membrane</keyword>
<reference evidence="2 3" key="1">
    <citation type="journal article" date="2014" name="Agronomy (Basel)">
        <title>A Draft Genome Sequence for Ensete ventricosum, the Drought-Tolerant Tree Against Hunger.</title>
        <authorList>
            <person name="Harrison J."/>
            <person name="Moore K.A."/>
            <person name="Paszkiewicz K."/>
            <person name="Jones T."/>
            <person name="Grant M."/>
            <person name="Ambacheew D."/>
            <person name="Muzemil S."/>
            <person name="Studholme D.J."/>
        </authorList>
    </citation>
    <scope>NUCLEOTIDE SEQUENCE [LARGE SCALE GENOMIC DNA]</scope>
</reference>
<protein>
    <submittedName>
        <fullName evidence="2">Uncharacterized protein</fullName>
    </submittedName>
</protein>
<evidence type="ECO:0000313" key="2">
    <source>
        <dbReference type="EMBL" id="RRT66625.1"/>
    </source>
</evidence>
<proteinExistence type="predicted"/>
<keyword evidence="1" id="KW-0812">Transmembrane</keyword>
<feature type="transmembrane region" description="Helical" evidence="1">
    <location>
        <begin position="19"/>
        <end position="35"/>
    </location>
</feature>
<comment type="caution">
    <text evidence="2">The sequence shown here is derived from an EMBL/GenBank/DDBJ whole genome shotgun (WGS) entry which is preliminary data.</text>
</comment>
<gene>
    <name evidence="2" type="ORF">B296_00006542</name>
</gene>
<evidence type="ECO:0000313" key="3">
    <source>
        <dbReference type="Proteomes" id="UP000287651"/>
    </source>
</evidence>
<feature type="transmembrane region" description="Helical" evidence="1">
    <location>
        <begin position="41"/>
        <end position="61"/>
    </location>
</feature>
<sequence>MNGGSHEQQRRRWWSEPELAVPIIVFAGIVSWAAVVEKIAFIVESLSISFCPNLLFDLYIMHRIEPNYKSKTKERFAWYEGEVSSAELDGGDR</sequence>
<evidence type="ECO:0000256" key="1">
    <source>
        <dbReference type="SAM" id="Phobius"/>
    </source>
</evidence>
<organism evidence="2 3">
    <name type="scientific">Ensete ventricosum</name>
    <name type="common">Abyssinian banana</name>
    <name type="synonym">Musa ensete</name>
    <dbReference type="NCBI Taxonomy" id="4639"/>
    <lineage>
        <taxon>Eukaryota</taxon>
        <taxon>Viridiplantae</taxon>
        <taxon>Streptophyta</taxon>
        <taxon>Embryophyta</taxon>
        <taxon>Tracheophyta</taxon>
        <taxon>Spermatophyta</taxon>
        <taxon>Magnoliopsida</taxon>
        <taxon>Liliopsida</taxon>
        <taxon>Zingiberales</taxon>
        <taxon>Musaceae</taxon>
        <taxon>Ensete</taxon>
    </lineage>
</organism>
<dbReference type="EMBL" id="AMZH03005357">
    <property type="protein sequence ID" value="RRT66625.1"/>
    <property type="molecule type" value="Genomic_DNA"/>
</dbReference>
<accession>A0A426ZRW0</accession>
<name>A0A426ZRW0_ENSVE</name>
<dbReference type="AlphaFoldDB" id="A0A426ZRW0"/>